<dbReference type="GO" id="GO:0008171">
    <property type="term" value="F:O-methyltransferase activity"/>
    <property type="evidence" value="ECO:0007669"/>
    <property type="project" value="UniProtKB-UniRule"/>
</dbReference>
<dbReference type="AlphaFoldDB" id="A0AAN8PGM3"/>
<evidence type="ECO:0000313" key="10">
    <source>
        <dbReference type="Proteomes" id="UP001347796"/>
    </source>
</evidence>
<keyword evidence="3 6" id="KW-0808">Transferase</keyword>
<reference evidence="9 10" key="1">
    <citation type="submission" date="2024-01" db="EMBL/GenBank/DDBJ databases">
        <title>The genome of the rayed Mediterranean limpet Patella caerulea (Linnaeus, 1758).</title>
        <authorList>
            <person name="Anh-Thu Weber A."/>
            <person name="Halstead-Nussloch G."/>
        </authorList>
    </citation>
    <scope>NUCLEOTIDE SEQUENCE [LARGE SCALE GENOMIC DNA]</scope>
    <source>
        <strain evidence="9">AATW-2023a</strain>
        <tissue evidence="9">Whole specimen</tissue>
    </source>
</reference>
<dbReference type="FunFam" id="3.40.50.150:FF:000083">
    <property type="entry name" value="7SK snRNA methylphosphate capping enzyme"/>
    <property type="match status" value="1"/>
</dbReference>
<dbReference type="Proteomes" id="UP001347796">
    <property type="component" value="Unassembled WGS sequence"/>
</dbReference>
<evidence type="ECO:0000256" key="2">
    <source>
        <dbReference type="ARBA" id="ARBA00022603"/>
    </source>
</evidence>
<protein>
    <recommendedName>
        <fullName evidence="6">RNA methyltransferase</fullName>
        <ecNumber evidence="6">2.1.1.-</ecNumber>
    </recommendedName>
</protein>
<evidence type="ECO:0000256" key="3">
    <source>
        <dbReference type="ARBA" id="ARBA00022679"/>
    </source>
</evidence>
<dbReference type="PROSITE" id="PS51515">
    <property type="entry name" value="BIN3_SAM"/>
    <property type="match status" value="1"/>
</dbReference>
<comment type="caution">
    <text evidence="9">The sequence shown here is derived from an EMBL/GenBank/DDBJ whole genome shotgun (WGS) entry which is preliminary data.</text>
</comment>
<evidence type="ECO:0000259" key="8">
    <source>
        <dbReference type="PROSITE" id="PS51515"/>
    </source>
</evidence>
<dbReference type="GO" id="GO:0017069">
    <property type="term" value="F:snRNA binding"/>
    <property type="evidence" value="ECO:0007669"/>
    <property type="project" value="TreeGrafter"/>
</dbReference>
<gene>
    <name evidence="9" type="ORF">SNE40_014019</name>
</gene>
<dbReference type="EMBL" id="JAZGQO010000010">
    <property type="protein sequence ID" value="KAK6175589.1"/>
    <property type="molecule type" value="Genomic_DNA"/>
</dbReference>
<comment type="similarity">
    <text evidence="1 6">Belongs to the methyltransferase superfamily.</text>
</comment>
<proteinExistence type="inferred from homology"/>
<dbReference type="GO" id="GO:0032259">
    <property type="term" value="P:methylation"/>
    <property type="evidence" value="ECO:0007669"/>
    <property type="project" value="UniProtKB-KW"/>
</dbReference>
<evidence type="ECO:0000313" key="9">
    <source>
        <dbReference type="EMBL" id="KAK6175589.1"/>
    </source>
</evidence>
<keyword evidence="2 6" id="KW-0489">Methyltransferase</keyword>
<evidence type="ECO:0000256" key="4">
    <source>
        <dbReference type="ARBA" id="ARBA00022691"/>
    </source>
</evidence>
<dbReference type="CDD" id="cd02440">
    <property type="entry name" value="AdoMet_MTases"/>
    <property type="match status" value="1"/>
</dbReference>
<feature type="region of interest" description="Disordered" evidence="7">
    <location>
        <begin position="1"/>
        <end position="52"/>
    </location>
</feature>
<organism evidence="9 10">
    <name type="scientific">Patella caerulea</name>
    <name type="common">Rayed Mediterranean limpet</name>
    <dbReference type="NCBI Taxonomy" id="87958"/>
    <lineage>
        <taxon>Eukaryota</taxon>
        <taxon>Metazoa</taxon>
        <taxon>Spiralia</taxon>
        <taxon>Lophotrochozoa</taxon>
        <taxon>Mollusca</taxon>
        <taxon>Gastropoda</taxon>
        <taxon>Patellogastropoda</taxon>
        <taxon>Patelloidea</taxon>
        <taxon>Patellidae</taxon>
        <taxon>Patella</taxon>
    </lineage>
</organism>
<dbReference type="Gene3D" id="3.40.50.150">
    <property type="entry name" value="Vaccinia Virus protein VP39"/>
    <property type="match status" value="1"/>
</dbReference>
<evidence type="ECO:0000256" key="7">
    <source>
        <dbReference type="SAM" id="MobiDB-lite"/>
    </source>
</evidence>
<dbReference type="SUPFAM" id="SSF53335">
    <property type="entry name" value="S-adenosyl-L-methionine-dependent methyltransferases"/>
    <property type="match status" value="1"/>
</dbReference>
<dbReference type="Pfam" id="PF06859">
    <property type="entry name" value="Bin3"/>
    <property type="match status" value="1"/>
</dbReference>
<evidence type="ECO:0000256" key="1">
    <source>
        <dbReference type="ARBA" id="ARBA00008361"/>
    </source>
</evidence>
<dbReference type="GO" id="GO:0040031">
    <property type="term" value="P:snRNA modification"/>
    <property type="evidence" value="ECO:0007669"/>
    <property type="project" value="TreeGrafter"/>
</dbReference>
<accession>A0AAN8PGM3</accession>
<dbReference type="InterPro" id="IPR010675">
    <property type="entry name" value="Bin3_C"/>
</dbReference>
<evidence type="ECO:0000256" key="6">
    <source>
        <dbReference type="RuleBase" id="RU367087"/>
    </source>
</evidence>
<dbReference type="InterPro" id="IPR039772">
    <property type="entry name" value="Bin3-like"/>
</dbReference>
<dbReference type="EC" id="2.1.1.-" evidence="6"/>
<dbReference type="GO" id="GO:0008173">
    <property type="term" value="F:RNA methyltransferase activity"/>
    <property type="evidence" value="ECO:0007669"/>
    <property type="project" value="UniProtKB-UniRule"/>
</dbReference>
<keyword evidence="10" id="KW-1185">Reference proteome</keyword>
<feature type="domain" description="Bin3-type SAM" evidence="8">
    <location>
        <begin position="312"/>
        <end position="541"/>
    </location>
</feature>
<evidence type="ECO:0000256" key="5">
    <source>
        <dbReference type="PROSITE-ProRule" id="PRU00848"/>
    </source>
</evidence>
<dbReference type="InterPro" id="IPR029063">
    <property type="entry name" value="SAM-dependent_MTases_sf"/>
</dbReference>
<keyword evidence="4 5" id="KW-0949">S-adenosyl-L-methionine</keyword>
<dbReference type="PANTHER" id="PTHR12315">
    <property type="entry name" value="BICOID-INTERACTING PROTEIN RELATED"/>
    <property type="match status" value="1"/>
</dbReference>
<sequence>MNLAVQPEMAVEEEPPAFAQVSSQSTDLPTFKSSGSSKPNMTSSDISNNNMDLLRTNSVSRKRRFSFNHKNYENAIRRKRSYSCVLRGDNKNVLPTKFLLGGTIDDPLNLKGLSSSEQLDALKHFSPVSSPLWHSQRKNVEVVIPPNITDPLNLNVSDNEINNCLAKRRKRHRHRKKDDLNEDPLPFDAPIKIDVNCEVDSDMASKVLSEPIGGASSFLFPLTNSRRRRRTMSECAADMVSSCELINNDKLKTDKTISPKVQPSNSSKKLTPEKILSAETKQKPARKTSNVKFIHGNYNRYYGYRNSPDVDDVRLVSFKQEWFNAKDVLDIGCNVGHVTMAVAKNFLPKKMVGLDIDSNLISAARKNIRHYIDSQQKHIYPVSSTVAFGPLAPPPFGTEPNKISFPENLIFKQANYVLSSDEQLKLVKEEYDTILALSITKWIHLNNGDDGVKLFFKRIYKHLRPGGTLILEPQPWASYKKRKNLSSTIQNNFRSIKLKPEQFREYLLGEVGFLKCEVIDLSNHKAKGFRRPIQVYSKSGYSDKKK</sequence>
<dbReference type="PANTHER" id="PTHR12315:SF0">
    <property type="entry name" value="7SK SNRNA METHYLPHOSPHATE CAPPING ENZYME"/>
    <property type="match status" value="1"/>
</dbReference>
<name>A0AAN8PGM3_PATCE</name>
<feature type="compositionally biased region" description="Polar residues" evidence="7">
    <location>
        <begin position="20"/>
        <end position="52"/>
    </location>
</feature>
<dbReference type="InterPro" id="IPR024160">
    <property type="entry name" value="BIN3_SAM-bd_dom"/>
</dbReference>